<accession>A0AAV9RDZ2</accession>
<dbReference type="EMBL" id="JAHHUM010002031">
    <property type="protein sequence ID" value="KAK5607186.1"/>
    <property type="molecule type" value="Genomic_DNA"/>
</dbReference>
<gene>
    <name evidence="2" type="ORF">CRENBAI_005544</name>
</gene>
<evidence type="ECO:0000256" key="1">
    <source>
        <dbReference type="SAM" id="MobiDB-lite"/>
    </source>
</evidence>
<sequence length="102" mass="11205">MHLENETMTLTGCHMSTDSESAREGERDIRHTLSAQSGQALNICWDQITACQGRKVGGTMGPCPPPYSSATASNRTTLQFTPALYRTSSWRKNLCLDHTCSP</sequence>
<comment type="caution">
    <text evidence="2">The sequence shown here is derived from an EMBL/GenBank/DDBJ whole genome shotgun (WGS) entry which is preliminary data.</text>
</comment>
<proteinExistence type="predicted"/>
<dbReference type="Proteomes" id="UP001311232">
    <property type="component" value="Unassembled WGS sequence"/>
</dbReference>
<dbReference type="AlphaFoldDB" id="A0AAV9RDZ2"/>
<reference evidence="2 3" key="1">
    <citation type="submission" date="2021-06" db="EMBL/GenBank/DDBJ databases">
        <authorList>
            <person name="Palmer J.M."/>
        </authorList>
    </citation>
    <scope>NUCLEOTIDE SEQUENCE [LARGE SCALE GENOMIC DNA]</scope>
    <source>
        <strain evidence="2 3">MEX-2019</strain>
        <tissue evidence="2">Muscle</tissue>
    </source>
</reference>
<feature type="region of interest" description="Disordered" evidence="1">
    <location>
        <begin position="1"/>
        <end position="27"/>
    </location>
</feature>
<organism evidence="2 3">
    <name type="scientific">Crenichthys baileyi</name>
    <name type="common">White River springfish</name>
    <dbReference type="NCBI Taxonomy" id="28760"/>
    <lineage>
        <taxon>Eukaryota</taxon>
        <taxon>Metazoa</taxon>
        <taxon>Chordata</taxon>
        <taxon>Craniata</taxon>
        <taxon>Vertebrata</taxon>
        <taxon>Euteleostomi</taxon>
        <taxon>Actinopterygii</taxon>
        <taxon>Neopterygii</taxon>
        <taxon>Teleostei</taxon>
        <taxon>Neoteleostei</taxon>
        <taxon>Acanthomorphata</taxon>
        <taxon>Ovalentaria</taxon>
        <taxon>Atherinomorphae</taxon>
        <taxon>Cyprinodontiformes</taxon>
        <taxon>Goodeidae</taxon>
        <taxon>Crenichthys</taxon>
    </lineage>
</organism>
<evidence type="ECO:0000313" key="3">
    <source>
        <dbReference type="Proteomes" id="UP001311232"/>
    </source>
</evidence>
<protein>
    <submittedName>
        <fullName evidence="2">Uncharacterized protein</fullName>
    </submittedName>
</protein>
<feature type="compositionally biased region" description="Polar residues" evidence="1">
    <location>
        <begin position="1"/>
        <end position="19"/>
    </location>
</feature>
<keyword evidence="3" id="KW-1185">Reference proteome</keyword>
<name>A0AAV9RDZ2_9TELE</name>
<evidence type="ECO:0000313" key="2">
    <source>
        <dbReference type="EMBL" id="KAK5607186.1"/>
    </source>
</evidence>